<dbReference type="EMBL" id="VMRY01000003">
    <property type="protein sequence ID" value="TVT60013.1"/>
    <property type="molecule type" value="Genomic_DNA"/>
</dbReference>
<comment type="caution">
    <text evidence="4">The sequence shown here is derived from an EMBL/GenBank/DDBJ whole genome shotgun (WGS) entry which is preliminary data.</text>
</comment>
<dbReference type="PANTHER" id="PTHR11748">
    <property type="entry name" value="D-LACTATE DEHYDROGENASE"/>
    <property type="match status" value="1"/>
</dbReference>
<dbReference type="NCBIfam" id="NF008439">
    <property type="entry name" value="PRK11282.1"/>
    <property type="match status" value="1"/>
</dbReference>
<name>A0A558DGJ8_9GAMM</name>
<evidence type="ECO:0000256" key="2">
    <source>
        <dbReference type="ARBA" id="ARBA00022827"/>
    </source>
</evidence>
<sequence>MKSTDISLQLEQVIAEAAEVEQSLQFTGSGSKRFIGRQPIGKPLDVTAHQGVINYEPRELVITVRSGTPLSALESLLASEGQMLPFEPPHYGPAATLGGTIACGMSGPRRPYVGSARDFVLGTTLINGLGRRLRFGGEVMKNVAGYDVSRLMVGAMGTLGLLLDVSMKVLPLPERECTLVQELTEAKAITRMNQLAGLALPLSAASYDGLKLYLRLSGSEQGVAAARSELGGETLEEDALFWQKIREQQYSFFKTDKPLWRLSIAAGTPPLDLPGKQLIDWGGALRWIVMDEVDEAAATLQQVAKANSGHAQLFRGGDRAGRVAQPLSDGLMLIHKQLKQAFDPKGILNLGRLYQEF</sequence>
<dbReference type="EC" id="1.1.99.14" evidence="4"/>
<dbReference type="InterPro" id="IPR016169">
    <property type="entry name" value="FAD-bd_PCMH_sub2"/>
</dbReference>
<dbReference type="SUPFAM" id="SSF55103">
    <property type="entry name" value="FAD-linked oxidases, C-terminal domain"/>
    <property type="match status" value="1"/>
</dbReference>
<keyword evidence="2" id="KW-0274">FAD</keyword>
<evidence type="ECO:0000313" key="4">
    <source>
        <dbReference type="EMBL" id="TVT60013.1"/>
    </source>
</evidence>
<dbReference type="Pfam" id="PF01565">
    <property type="entry name" value="FAD_binding_4"/>
    <property type="match status" value="1"/>
</dbReference>
<evidence type="ECO:0000313" key="5">
    <source>
        <dbReference type="Proteomes" id="UP000317355"/>
    </source>
</evidence>
<dbReference type="AlphaFoldDB" id="A0A558DGJ8"/>
<dbReference type="InterPro" id="IPR016164">
    <property type="entry name" value="FAD-linked_Oxase-like_C"/>
</dbReference>
<organism evidence="4 5">
    <name type="scientific">Sedimenticola thiotaurini</name>
    <dbReference type="NCBI Taxonomy" id="1543721"/>
    <lineage>
        <taxon>Bacteria</taxon>
        <taxon>Pseudomonadati</taxon>
        <taxon>Pseudomonadota</taxon>
        <taxon>Gammaproteobacteria</taxon>
        <taxon>Chromatiales</taxon>
        <taxon>Sedimenticolaceae</taxon>
        <taxon>Sedimenticola</taxon>
    </lineage>
</organism>
<dbReference type="SUPFAM" id="SSF56176">
    <property type="entry name" value="FAD-binding/transporter-associated domain-like"/>
    <property type="match status" value="1"/>
</dbReference>
<accession>A0A558DGJ8</accession>
<reference evidence="4 5" key="1">
    <citation type="submission" date="2019-07" db="EMBL/GenBank/DDBJ databases">
        <title>The pathways for chlorine oxyanion respiration interact through the shared metabolite chlorate.</title>
        <authorList>
            <person name="Barnum T.P."/>
            <person name="Cheng Y."/>
            <person name="Hill K.A."/>
            <person name="Lucas L.N."/>
            <person name="Carlson H.K."/>
            <person name="Coates J.D."/>
        </authorList>
    </citation>
    <scope>NUCLEOTIDE SEQUENCE [LARGE SCALE GENOMIC DNA]</scope>
    <source>
        <strain evidence="4">BK-3</strain>
    </source>
</reference>
<dbReference type="InterPro" id="IPR006094">
    <property type="entry name" value="Oxid_FAD_bind_N"/>
</dbReference>
<dbReference type="PROSITE" id="PS51387">
    <property type="entry name" value="FAD_PCMH"/>
    <property type="match status" value="1"/>
</dbReference>
<dbReference type="GO" id="GO:0071949">
    <property type="term" value="F:FAD binding"/>
    <property type="evidence" value="ECO:0007669"/>
    <property type="project" value="InterPro"/>
</dbReference>
<dbReference type="GO" id="GO:0019154">
    <property type="term" value="F:glycolate dehydrogenase activity"/>
    <property type="evidence" value="ECO:0007669"/>
    <property type="project" value="UniProtKB-EC"/>
</dbReference>
<dbReference type="Proteomes" id="UP000317355">
    <property type="component" value="Unassembled WGS sequence"/>
</dbReference>
<keyword evidence="1" id="KW-0285">Flavoprotein</keyword>
<evidence type="ECO:0000256" key="1">
    <source>
        <dbReference type="ARBA" id="ARBA00022630"/>
    </source>
</evidence>
<proteinExistence type="predicted"/>
<dbReference type="InterPro" id="IPR036318">
    <property type="entry name" value="FAD-bd_PCMH-like_sf"/>
</dbReference>
<feature type="domain" description="FAD-binding PCMH-type" evidence="3">
    <location>
        <begin position="1"/>
        <end position="172"/>
    </location>
</feature>
<keyword evidence="4" id="KW-0560">Oxidoreductase</keyword>
<gene>
    <name evidence="4" type="primary">glcE</name>
    <name evidence="4" type="ORF">FHK82_02515</name>
</gene>
<evidence type="ECO:0000259" key="3">
    <source>
        <dbReference type="PROSITE" id="PS51387"/>
    </source>
</evidence>
<dbReference type="Gene3D" id="3.30.465.10">
    <property type="match status" value="1"/>
</dbReference>
<protein>
    <submittedName>
        <fullName evidence="4">Glycolate oxidase subunit GlcE</fullName>
        <ecNumber evidence="4">1.1.99.14</ecNumber>
    </submittedName>
</protein>
<dbReference type="InterPro" id="IPR016166">
    <property type="entry name" value="FAD-bd_PCMH"/>
</dbReference>
<dbReference type="PANTHER" id="PTHR11748:SF103">
    <property type="entry name" value="GLYCOLATE OXIDASE SUBUNIT GLCE"/>
    <property type="match status" value="1"/>
</dbReference>